<evidence type="ECO:0000256" key="4">
    <source>
        <dbReference type="ARBA" id="ARBA00022691"/>
    </source>
</evidence>
<dbReference type="PIRSF" id="PIRSF026782">
    <property type="entry name" value="CbiD"/>
    <property type="match status" value="1"/>
</dbReference>
<sequence>MKKKEAKKDPKDMRHGYTTGACATAATRAALTALIFQELQKEATITLPIGKQVSFEISTCEFTGESATAGTIKDGGDDPDATHGALILSTVSWSKVSGVELDGGIGVGRVTKPGLPVEVGKAAINPVPYKMIMEVTQSILQQFEIQEGVRVVISVPDGEEIAKKTLNARLGIIGGISILGTRGTVVPFSTSAYKASIAHAINVAVTVGCEHLVLATGGRSEKFGMELYPDLPEEAFIEMGDFIGFTLKTCKNKKVKKVTLVGMMGKFSKVANGVMMVHSKSAPIDFNFLAKVAAESNVDETTLENIKSANTASQVGEMMLEQNNDLFFDKLCEYCCLSGLNEVDGNIEIETVISTLKGVLLGRKTLYSTLQNEE</sequence>
<evidence type="ECO:0000256" key="1">
    <source>
        <dbReference type="ARBA" id="ARBA00022573"/>
    </source>
</evidence>
<dbReference type="InterPro" id="IPR002748">
    <property type="entry name" value="CbiD"/>
</dbReference>
<dbReference type="Proteomes" id="UP001231941">
    <property type="component" value="Unassembled WGS sequence"/>
</dbReference>
<dbReference type="GO" id="GO:0008168">
    <property type="term" value="F:methyltransferase activity"/>
    <property type="evidence" value="ECO:0007669"/>
    <property type="project" value="UniProtKB-KW"/>
</dbReference>
<dbReference type="InterPro" id="IPR036074">
    <property type="entry name" value="CbiD_sf"/>
</dbReference>
<comment type="pathway">
    <text evidence="5">Cofactor biosynthesis; adenosylcobalamin biosynthesis; cob(II)yrinate a,c-diamide from sirohydrochlorin (anaerobic route): step 6/10.</text>
</comment>
<evidence type="ECO:0000256" key="5">
    <source>
        <dbReference type="HAMAP-Rule" id="MF_00787"/>
    </source>
</evidence>
<dbReference type="EMBL" id="JAVAMP010000002">
    <property type="protein sequence ID" value="MDP5274175.1"/>
    <property type="molecule type" value="Genomic_DNA"/>
</dbReference>
<dbReference type="PANTHER" id="PTHR35863">
    <property type="entry name" value="COBALT-PRECORRIN-5B C(1)-METHYLTRANSFERASE"/>
    <property type="match status" value="1"/>
</dbReference>
<comment type="function">
    <text evidence="5">Catalyzes the methylation of C-1 in cobalt-precorrin-5B to form cobalt-precorrin-6A.</text>
</comment>
<keyword evidence="7" id="KW-1185">Reference proteome</keyword>
<dbReference type="HAMAP" id="MF_00787">
    <property type="entry name" value="CbiD"/>
    <property type="match status" value="1"/>
</dbReference>
<keyword evidence="3 5" id="KW-0808">Transferase</keyword>
<dbReference type="Gene3D" id="3.30.2110.10">
    <property type="entry name" value="CbiD-like"/>
    <property type="match status" value="1"/>
</dbReference>
<evidence type="ECO:0000313" key="7">
    <source>
        <dbReference type="Proteomes" id="UP001231941"/>
    </source>
</evidence>
<dbReference type="GO" id="GO:0032259">
    <property type="term" value="P:methylation"/>
    <property type="evidence" value="ECO:0007669"/>
    <property type="project" value="UniProtKB-KW"/>
</dbReference>
<dbReference type="SUPFAM" id="SSF111342">
    <property type="entry name" value="CbiD-like"/>
    <property type="match status" value="1"/>
</dbReference>
<dbReference type="NCBIfam" id="TIGR00312">
    <property type="entry name" value="cbiD"/>
    <property type="match status" value="1"/>
</dbReference>
<dbReference type="PANTHER" id="PTHR35863:SF1">
    <property type="entry name" value="COBALT-PRECORRIN-5B C(1)-METHYLTRANSFERASE"/>
    <property type="match status" value="1"/>
</dbReference>
<dbReference type="EC" id="2.1.1.195" evidence="5"/>
<comment type="similarity">
    <text evidence="5">Belongs to the CbiD family.</text>
</comment>
<keyword evidence="4 5" id="KW-0949">S-adenosyl-L-methionine</keyword>
<protein>
    <recommendedName>
        <fullName evidence="5">Cobalt-precorrin-5B C(1)-methyltransferase</fullName>
        <ecNumber evidence="5">2.1.1.195</ecNumber>
    </recommendedName>
    <alternativeName>
        <fullName evidence="5">Cobalt-precorrin-6A synthase</fullName>
    </alternativeName>
</protein>
<name>A0ABT9IXX3_9BACL</name>
<reference evidence="6 7" key="1">
    <citation type="submission" date="2023-08" db="EMBL/GenBank/DDBJ databases">
        <authorList>
            <person name="Park J.-S."/>
        </authorList>
    </citation>
    <scope>NUCLEOTIDE SEQUENCE [LARGE SCALE GENOMIC DNA]</scope>
    <source>
        <strain evidence="6 7">2205SS18-9</strain>
    </source>
</reference>
<organism evidence="6 7">
    <name type="scientific">Chengkuizengella axinellae</name>
    <dbReference type="NCBI Taxonomy" id="3064388"/>
    <lineage>
        <taxon>Bacteria</taxon>
        <taxon>Bacillati</taxon>
        <taxon>Bacillota</taxon>
        <taxon>Bacilli</taxon>
        <taxon>Bacillales</taxon>
        <taxon>Paenibacillaceae</taxon>
        <taxon>Chengkuizengella</taxon>
    </lineage>
</organism>
<evidence type="ECO:0000313" key="6">
    <source>
        <dbReference type="EMBL" id="MDP5274175.1"/>
    </source>
</evidence>
<dbReference type="Pfam" id="PF01888">
    <property type="entry name" value="CbiD"/>
    <property type="match status" value="1"/>
</dbReference>
<evidence type="ECO:0000256" key="2">
    <source>
        <dbReference type="ARBA" id="ARBA00022603"/>
    </source>
</evidence>
<dbReference type="RefSeq" id="WP_305991463.1">
    <property type="nucleotide sequence ID" value="NZ_JAVAMP010000002.1"/>
</dbReference>
<dbReference type="NCBIfam" id="NF000849">
    <property type="entry name" value="PRK00075.1-1"/>
    <property type="match status" value="1"/>
</dbReference>
<comment type="caution">
    <text evidence="6">The sequence shown here is derived from an EMBL/GenBank/DDBJ whole genome shotgun (WGS) entry which is preliminary data.</text>
</comment>
<keyword evidence="1 5" id="KW-0169">Cobalamin biosynthesis</keyword>
<accession>A0ABT9IXX3</accession>
<gene>
    <name evidence="5" type="primary">cbiD</name>
    <name evidence="6" type="ORF">Q5Y73_08655</name>
</gene>
<proteinExistence type="inferred from homology"/>
<keyword evidence="2 5" id="KW-0489">Methyltransferase</keyword>
<comment type="catalytic activity">
    <reaction evidence="5">
        <text>Co-precorrin-5B + S-adenosyl-L-methionine = Co-precorrin-6A + S-adenosyl-L-homocysteine</text>
        <dbReference type="Rhea" id="RHEA:26285"/>
        <dbReference type="ChEBI" id="CHEBI:57856"/>
        <dbReference type="ChEBI" id="CHEBI:59789"/>
        <dbReference type="ChEBI" id="CHEBI:60063"/>
        <dbReference type="ChEBI" id="CHEBI:60064"/>
        <dbReference type="EC" id="2.1.1.195"/>
    </reaction>
</comment>
<evidence type="ECO:0000256" key="3">
    <source>
        <dbReference type="ARBA" id="ARBA00022679"/>
    </source>
</evidence>